<dbReference type="Proteomes" id="UP000076871">
    <property type="component" value="Unassembled WGS sequence"/>
</dbReference>
<evidence type="ECO:0000313" key="3">
    <source>
        <dbReference type="Proteomes" id="UP000076871"/>
    </source>
</evidence>
<evidence type="ECO:0000256" key="1">
    <source>
        <dbReference type="SAM" id="MobiDB-lite"/>
    </source>
</evidence>
<reference evidence="2 3" key="1">
    <citation type="journal article" date="2016" name="Mol. Biol. Evol.">
        <title>Comparative Genomics of Early-Diverging Mushroom-Forming Fungi Provides Insights into the Origins of Lignocellulose Decay Capabilities.</title>
        <authorList>
            <person name="Nagy L.G."/>
            <person name="Riley R."/>
            <person name="Tritt A."/>
            <person name="Adam C."/>
            <person name="Daum C."/>
            <person name="Floudas D."/>
            <person name="Sun H."/>
            <person name="Yadav J.S."/>
            <person name="Pangilinan J."/>
            <person name="Larsson K.H."/>
            <person name="Matsuura K."/>
            <person name="Barry K."/>
            <person name="Labutti K."/>
            <person name="Kuo R."/>
            <person name="Ohm R.A."/>
            <person name="Bhattacharya S.S."/>
            <person name="Shirouzu T."/>
            <person name="Yoshinaga Y."/>
            <person name="Martin F.M."/>
            <person name="Grigoriev I.V."/>
            <person name="Hibbett D.S."/>
        </authorList>
    </citation>
    <scope>NUCLEOTIDE SEQUENCE [LARGE SCALE GENOMIC DNA]</scope>
    <source>
        <strain evidence="2 3">93-53</strain>
    </source>
</reference>
<dbReference type="RefSeq" id="XP_040758690.1">
    <property type="nucleotide sequence ID" value="XM_040910114.1"/>
</dbReference>
<feature type="region of interest" description="Disordered" evidence="1">
    <location>
        <begin position="1"/>
        <end position="25"/>
    </location>
</feature>
<organism evidence="2 3">
    <name type="scientific">Laetiporus sulphureus 93-53</name>
    <dbReference type="NCBI Taxonomy" id="1314785"/>
    <lineage>
        <taxon>Eukaryota</taxon>
        <taxon>Fungi</taxon>
        <taxon>Dikarya</taxon>
        <taxon>Basidiomycota</taxon>
        <taxon>Agaricomycotina</taxon>
        <taxon>Agaricomycetes</taxon>
        <taxon>Polyporales</taxon>
        <taxon>Laetiporus</taxon>
    </lineage>
</organism>
<dbReference type="AlphaFoldDB" id="A0A165BFK7"/>
<dbReference type="GeneID" id="63827143"/>
<sequence>MSVTVGSERVSECDRRRQRTWGYSEDGFGRLSNVVVAHALTSNAKPPRNRHASGSPFHRPSRPASTSPVAAGHKGIFTPDGPLVQRHRRSEPDDMAMNE</sequence>
<feature type="region of interest" description="Disordered" evidence="1">
    <location>
        <begin position="40"/>
        <end position="99"/>
    </location>
</feature>
<proteinExistence type="predicted"/>
<gene>
    <name evidence="2" type="ORF">LAESUDRAFT_731790</name>
</gene>
<keyword evidence="3" id="KW-1185">Reference proteome</keyword>
<accession>A0A165BFK7</accession>
<dbReference type="InParanoid" id="A0A165BFK7"/>
<protein>
    <submittedName>
        <fullName evidence="2">Uncharacterized protein</fullName>
    </submittedName>
</protein>
<name>A0A165BFK7_9APHY</name>
<dbReference type="EMBL" id="KV427673">
    <property type="protein sequence ID" value="KZT00950.1"/>
    <property type="molecule type" value="Genomic_DNA"/>
</dbReference>
<evidence type="ECO:0000313" key="2">
    <source>
        <dbReference type="EMBL" id="KZT00950.1"/>
    </source>
</evidence>